<accession>A0AB34FGW3</accession>
<keyword evidence="5" id="KW-0539">Nucleus</keyword>
<feature type="region of interest" description="Disordered" evidence="6">
    <location>
        <begin position="896"/>
        <end position="924"/>
    </location>
</feature>
<gene>
    <name evidence="8" type="ORF">O9K51_09714</name>
</gene>
<dbReference type="InterPro" id="IPR052035">
    <property type="entry name" value="ZnF_BED_domain_contain"/>
</dbReference>
<evidence type="ECO:0000256" key="2">
    <source>
        <dbReference type="ARBA" id="ARBA00022723"/>
    </source>
</evidence>
<evidence type="ECO:0000313" key="8">
    <source>
        <dbReference type="EMBL" id="KAJ6437886.1"/>
    </source>
</evidence>
<comment type="subcellular location">
    <subcellularLocation>
        <location evidence="1">Nucleus</location>
    </subcellularLocation>
</comment>
<dbReference type="AlphaFoldDB" id="A0AB34FGW3"/>
<feature type="compositionally biased region" description="Basic and acidic residues" evidence="6">
    <location>
        <begin position="858"/>
        <end position="876"/>
    </location>
</feature>
<organism evidence="8 9">
    <name type="scientific">Purpureocillium lavendulum</name>
    <dbReference type="NCBI Taxonomy" id="1247861"/>
    <lineage>
        <taxon>Eukaryota</taxon>
        <taxon>Fungi</taxon>
        <taxon>Dikarya</taxon>
        <taxon>Ascomycota</taxon>
        <taxon>Pezizomycotina</taxon>
        <taxon>Sordariomycetes</taxon>
        <taxon>Hypocreomycetidae</taxon>
        <taxon>Hypocreales</taxon>
        <taxon>Ophiocordycipitaceae</taxon>
        <taxon>Purpureocillium</taxon>
    </lineage>
</organism>
<comment type="caution">
    <text evidence="8">The sequence shown here is derived from an EMBL/GenBank/DDBJ whole genome shotgun (WGS) entry which is preliminary data.</text>
</comment>
<dbReference type="GO" id="GO:0005634">
    <property type="term" value="C:nucleus"/>
    <property type="evidence" value="ECO:0007669"/>
    <property type="project" value="UniProtKB-SubCell"/>
</dbReference>
<evidence type="ECO:0000256" key="1">
    <source>
        <dbReference type="ARBA" id="ARBA00004123"/>
    </source>
</evidence>
<dbReference type="PANTHER" id="PTHR46481">
    <property type="entry name" value="ZINC FINGER BED DOMAIN-CONTAINING PROTEIN 4"/>
    <property type="match status" value="1"/>
</dbReference>
<evidence type="ECO:0000256" key="3">
    <source>
        <dbReference type="ARBA" id="ARBA00022771"/>
    </source>
</evidence>
<proteinExistence type="predicted"/>
<dbReference type="EMBL" id="JAQHRD010000010">
    <property type="protein sequence ID" value="KAJ6437886.1"/>
    <property type="molecule type" value="Genomic_DNA"/>
</dbReference>
<feature type="compositionally biased region" description="Polar residues" evidence="6">
    <location>
        <begin position="646"/>
        <end position="657"/>
    </location>
</feature>
<reference evidence="8" key="1">
    <citation type="submission" date="2023-01" db="EMBL/GenBank/DDBJ databases">
        <title>The growth and conidiation of Purpureocillium lavendulum are regulated by nitrogen source and histone H3K14 acetylation.</title>
        <authorList>
            <person name="Tang P."/>
            <person name="Han J."/>
            <person name="Zhang C."/>
            <person name="Tang P."/>
            <person name="Qi F."/>
            <person name="Zhang K."/>
            <person name="Liang L."/>
        </authorList>
    </citation>
    <scope>NUCLEOTIDE SEQUENCE</scope>
    <source>
        <strain evidence="8">YMF1.00683</strain>
    </source>
</reference>
<evidence type="ECO:0000313" key="9">
    <source>
        <dbReference type="Proteomes" id="UP001163105"/>
    </source>
</evidence>
<evidence type="ECO:0000256" key="4">
    <source>
        <dbReference type="ARBA" id="ARBA00022833"/>
    </source>
</evidence>
<feature type="region of interest" description="Disordered" evidence="6">
    <location>
        <begin position="1002"/>
        <end position="1022"/>
    </location>
</feature>
<dbReference type="PANTHER" id="PTHR46481:SF10">
    <property type="entry name" value="ZINC FINGER BED DOMAIN-CONTAINING PROTEIN 39"/>
    <property type="match status" value="1"/>
</dbReference>
<keyword evidence="2" id="KW-0479">Metal-binding</keyword>
<dbReference type="Pfam" id="PF08624">
    <property type="entry name" value="CRC_subunit"/>
    <property type="match status" value="1"/>
</dbReference>
<dbReference type="GO" id="GO:0008270">
    <property type="term" value="F:zinc ion binding"/>
    <property type="evidence" value="ECO:0007669"/>
    <property type="project" value="UniProtKB-KW"/>
</dbReference>
<dbReference type="InterPro" id="IPR013933">
    <property type="entry name" value="CRC_Rsc7/Swp82"/>
</dbReference>
<evidence type="ECO:0000256" key="6">
    <source>
        <dbReference type="SAM" id="MobiDB-lite"/>
    </source>
</evidence>
<feature type="region of interest" description="Disordered" evidence="6">
    <location>
        <begin position="854"/>
        <end position="883"/>
    </location>
</feature>
<evidence type="ECO:0000259" key="7">
    <source>
        <dbReference type="Pfam" id="PF05699"/>
    </source>
</evidence>
<dbReference type="InterPro" id="IPR008906">
    <property type="entry name" value="HATC_C_dom"/>
</dbReference>
<keyword evidence="4" id="KW-0862">Zinc</keyword>
<evidence type="ECO:0000256" key="5">
    <source>
        <dbReference type="ARBA" id="ARBA00023242"/>
    </source>
</evidence>
<feature type="domain" description="HAT C-terminal dimerisation" evidence="7">
    <location>
        <begin position="371"/>
        <end position="442"/>
    </location>
</feature>
<dbReference type="Proteomes" id="UP001163105">
    <property type="component" value="Unassembled WGS sequence"/>
</dbReference>
<dbReference type="InterPro" id="IPR012337">
    <property type="entry name" value="RNaseH-like_sf"/>
</dbReference>
<dbReference type="GO" id="GO:0046983">
    <property type="term" value="F:protein dimerization activity"/>
    <property type="evidence" value="ECO:0007669"/>
    <property type="project" value="InterPro"/>
</dbReference>
<dbReference type="SUPFAM" id="SSF53098">
    <property type="entry name" value="Ribonuclease H-like"/>
    <property type="match status" value="1"/>
</dbReference>
<feature type="compositionally biased region" description="Polar residues" evidence="6">
    <location>
        <begin position="666"/>
        <end position="679"/>
    </location>
</feature>
<keyword evidence="3" id="KW-0863">Zinc-finger</keyword>
<dbReference type="Pfam" id="PF05699">
    <property type="entry name" value="Dimer_Tnp_hAT"/>
    <property type="match status" value="1"/>
</dbReference>
<sequence>MATYIKEVINQYEIGSKLGYFMLDNAESNDTCLETLASWFPMDVSSRRLRCIGHIINLVVRAVIFGSNVSKFEAELRGATDEFSFDIWAKKGSIGRLHNLATYIRRTDQRRQALRRLQAELAGDDAIFTLEIVVDGKTRWNSIYLMIERALELRSAIELYQSRWQRPRHDPGHRDLSKDFLTAADWVELERFCDFLKPFYILTKTMEGNASTSGAEGGHGAVWETLKTMDYLFVKFRQAAEETRFEDASHFKSGIDCGWAKLEDYYVKTDRTPVYRAALALHPSYGYDYFERHWKIAMDRPQWYSDMQSAVGSMFEEYARQAEVETQAQAGLVENESGDIDADTDDYSSFGKRSIRSLSTQRKMAKSVSELDLFQARPIYPTDLDVANPIEWWKQHQLEYPVLYQMALDLFSIPGMSAECERVFSQTKKMITDERNRLAPKTLILDFVDWPSLWDDLDYDSYEEDDRGIGIQNFFVNGMLGFSIPLVSSMARVINFDSLKSLTLRMYPGWDDFLTRVVQLKLPIKLKTLEIQGPDEGEGIEEPILRFLNAFQGLNELFLNQIALAHTLHIWSCIARRHAPLRRFVQHQRARDRSRLCSDEHDQPDLALWGLELSYSAENSSHNPIASFDLEFLGLSCVPEHLPSEATRNSPVSSHGTPSGDHRDQPPQTSPSQRTSTPDHATAERSAPPAETPKSVTTWPPPKALPNPRYHTTDQLNQLGDEYLPREVDKFGEKKVKANGQLLGGRRYRCRTFLVANRGDKLFMLATECAKKLGYRDSYLLFNKNRSLYKIVASQVEKDDLVQREILPFSYRSRHITIVTARSMFRQFGSRVIADGRRVRDDYWETLARKQGFTKADPAGEKRPGSKSRATAESRNKYLPSYPGTEVALSTATELPSLPDAPRSKPAGTTAAPPRNTAVMPGSAAASTYSSGAFSREWSSTANGTSSRQIIGLPYQNPAMDMISTAQEARVLPPELVGPAGSGDRIATAGRPHISAYTTASAAATQPLVTPPHPPQALRENPYPQSLQSHYYTNQPMWSQTLGHSTGTFATQYESVHRAQAPAFHLQQPRAGQDEPIMSFGRQYGSSYGMYLVNQTPGGHAPHTGPD</sequence>
<feature type="region of interest" description="Disordered" evidence="6">
    <location>
        <begin position="643"/>
        <end position="714"/>
    </location>
</feature>
<name>A0AB34FGW3_9HYPO</name>
<keyword evidence="9" id="KW-1185">Reference proteome</keyword>
<protein>
    <submittedName>
        <fullName evidence="8">Transposase-like protein</fullName>
    </submittedName>
</protein>